<name>A0A8S5PFS3_9CAUD</name>
<proteinExistence type="predicted"/>
<sequence>MDRRTRKILSGLHDDIIEILMKCEDIGEAKARLRHILVAINTLLVESKK</sequence>
<reference evidence="1" key="1">
    <citation type="journal article" date="2021" name="Proc. Natl. Acad. Sci. U.S.A.">
        <title>A Catalog of Tens of Thousands of Viruses from Human Metagenomes Reveals Hidden Associations with Chronic Diseases.</title>
        <authorList>
            <person name="Tisza M.J."/>
            <person name="Buck C.B."/>
        </authorList>
    </citation>
    <scope>NUCLEOTIDE SEQUENCE</scope>
    <source>
        <strain evidence="1">CtfAL26</strain>
    </source>
</reference>
<dbReference type="EMBL" id="BK015402">
    <property type="protein sequence ID" value="DAE05060.1"/>
    <property type="molecule type" value="Genomic_DNA"/>
</dbReference>
<accession>A0A8S5PFS3</accession>
<protein>
    <submittedName>
        <fullName evidence="1">Uncharacterized protein</fullName>
    </submittedName>
</protein>
<evidence type="ECO:0000313" key="1">
    <source>
        <dbReference type="EMBL" id="DAE05060.1"/>
    </source>
</evidence>
<organism evidence="1">
    <name type="scientific">Podoviridae sp. ctfAL26</name>
    <dbReference type="NCBI Taxonomy" id="2825265"/>
    <lineage>
        <taxon>Viruses</taxon>
        <taxon>Duplodnaviria</taxon>
        <taxon>Heunggongvirae</taxon>
        <taxon>Uroviricota</taxon>
        <taxon>Caudoviricetes</taxon>
    </lineage>
</organism>